<dbReference type="EMBL" id="CH963850">
    <property type="protein sequence ID" value="EDW74936.2"/>
    <property type="molecule type" value="Genomic_DNA"/>
</dbReference>
<name>B4MS47_DROWI</name>
<feature type="transmembrane region" description="Helical" evidence="1">
    <location>
        <begin position="55"/>
        <end position="75"/>
    </location>
</feature>
<dbReference type="InParanoid" id="B4MS47"/>
<evidence type="ECO:0000313" key="3">
    <source>
        <dbReference type="Proteomes" id="UP000007798"/>
    </source>
</evidence>
<feature type="transmembrane region" description="Helical" evidence="1">
    <location>
        <begin position="157"/>
        <end position="176"/>
    </location>
</feature>
<feature type="transmembrane region" description="Helical" evidence="1">
    <location>
        <begin position="366"/>
        <end position="384"/>
    </location>
</feature>
<sequence>MVFLRDFRFGNRYISHHALLLIRFYLAQFYYLGLMRLRYERARNRLHLTEYSVTISRMISLPFAYFLSLALLHPYKLLMHWQPYFFACVWLLQPRHVYERRVRLMNRFLQLAGQLYRRSRRKLELSWLLLLQLAIKFISFRLIYVSYDLSRAHEIETVVMIALVFSLPVTLTIWLMDMSQHLVSIGLTLLIKSFEILDDEMAQVMKMMSVHVIKAQYGQVRQLHRRLRILQHLYLAYGQLTQQLLNCWAPQLFLIIVYNITLIYSLSSAHWKHLFSISLLIYSLLMLFKSLDNLVSLARTSRQTSWRSVAQQLEFDQLLAQYCWLERRRIGYGYVQHGDTCGQIVRRSWTQPRLKVLGLLTPNRKLFFRLLFAYFSFLHLHFMWKRMLPVVRKEILISSEIEMVYKYVE</sequence>
<dbReference type="HOGENOM" id="CLU_1403850_0_0_1"/>
<keyword evidence="3" id="KW-1185">Reference proteome</keyword>
<keyword evidence="1" id="KW-0812">Transmembrane</keyword>
<feature type="transmembrane region" description="Helical" evidence="1">
    <location>
        <begin position="273"/>
        <end position="291"/>
    </location>
</feature>
<keyword evidence="1" id="KW-0472">Membrane</keyword>
<feature type="transmembrane region" description="Helical" evidence="1">
    <location>
        <begin position="125"/>
        <end position="145"/>
    </location>
</feature>
<reference evidence="2 3" key="1">
    <citation type="journal article" date="2007" name="Nature">
        <title>Evolution of genes and genomes on the Drosophila phylogeny.</title>
        <authorList>
            <consortium name="Drosophila 12 Genomes Consortium"/>
            <person name="Clark A.G."/>
            <person name="Eisen M.B."/>
            <person name="Smith D.R."/>
            <person name="Bergman C.M."/>
            <person name="Oliver B."/>
            <person name="Markow T.A."/>
            <person name="Kaufman T.C."/>
            <person name="Kellis M."/>
            <person name="Gelbart W."/>
            <person name="Iyer V.N."/>
            <person name="Pollard D.A."/>
            <person name="Sackton T.B."/>
            <person name="Larracuente A.M."/>
            <person name="Singh N.D."/>
            <person name="Abad J.P."/>
            <person name="Abt D.N."/>
            <person name="Adryan B."/>
            <person name="Aguade M."/>
            <person name="Akashi H."/>
            <person name="Anderson W.W."/>
            <person name="Aquadro C.F."/>
            <person name="Ardell D.H."/>
            <person name="Arguello R."/>
            <person name="Artieri C.G."/>
            <person name="Barbash D.A."/>
            <person name="Barker D."/>
            <person name="Barsanti P."/>
            <person name="Batterham P."/>
            <person name="Batzoglou S."/>
            <person name="Begun D."/>
            <person name="Bhutkar A."/>
            <person name="Blanco E."/>
            <person name="Bosak S.A."/>
            <person name="Bradley R.K."/>
            <person name="Brand A.D."/>
            <person name="Brent M.R."/>
            <person name="Brooks A.N."/>
            <person name="Brown R.H."/>
            <person name="Butlin R.K."/>
            <person name="Caggese C."/>
            <person name="Calvi B.R."/>
            <person name="Bernardo de Carvalho A."/>
            <person name="Caspi A."/>
            <person name="Castrezana S."/>
            <person name="Celniker S.E."/>
            <person name="Chang J.L."/>
            <person name="Chapple C."/>
            <person name="Chatterji S."/>
            <person name="Chinwalla A."/>
            <person name="Civetta A."/>
            <person name="Clifton S.W."/>
            <person name="Comeron J.M."/>
            <person name="Costello J.C."/>
            <person name="Coyne J.A."/>
            <person name="Daub J."/>
            <person name="David R.G."/>
            <person name="Delcher A.L."/>
            <person name="Delehaunty K."/>
            <person name="Do C.B."/>
            <person name="Ebling H."/>
            <person name="Edwards K."/>
            <person name="Eickbush T."/>
            <person name="Evans J.D."/>
            <person name="Filipski A."/>
            <person name="Findeiss S."/>
            <person name="Freyhult E."/>
            <person name="Fulton L."/>
            <person name="Fulton R."/>
            <person name="Garcia A.C."/>
            <person name="Gardiner A."/>
            <person name="Garfield D.A."/>
            <person name="Garvin B.E."/>
            <person name="Gibson G."/>
            <person name="Gilbert D."/>
            <person name="Gnerre S."/>
            <person name="Godfrey J."/>
            <person name="Good R."/>
            <person name="Gotea V."/>
            <person name="Gravely B."/>
            <person name="Greenberg A.J."/>
            <person name="Griffiths-Jones S."/>
            <person name="Gross S."/>
            <person name="Guigo R."/>
            <person name="Gustafson E.A."/>
            <person name="Haerty W."/>
            <person name="Hahn M.W."/>
            <person name="Halligan D.L."/>
            <person name="Halpern A.L."/>
            <person name="Halter G.M."/>
            <person name="Han M.V."/>
            <person name="Heger A."/>
            <person name="Hillier L."/>
            <person name="Hinrichs A.S."/>
            <person name="Holmes I."/>
            <person name="Hoskins R.A."/>
            <person name="Hubisz M.J."/>
            <person name="Hultmark D."/>
            <person name="Huntley M.A."/>
            <person name="Jaffe D.B."/>
            <person name="Jagadeeshan S."/>
            <person name="Jeck W.R."/>
            <person name="Johnson J."/>
            <person name="Jones C.D."/>
            <person name="Jordan W.C."/>
            <person name="Karpen G.H."/>
            <person name="Kataoka E."/>
            <person name="Keightley P.D."/>
            <person name="Kheradpour P."/>
            <person name="Kirkness E.F."/>
            <person name="Koerich L.B."/>
            <person name="Kristiansen K."/>
            <person name="Kudrna D."/>
            <person name="Kulathinal R.J."/>
            <person name="Kumar S."/>
            <person name="Kwok R."/>
            <person name="Lander E."/>
            <person name="Langley C.H."/>
            <person name="Lapoint R."/>
            <person name="Lazzaro B.P."/>
            <person name="Lee S.J."/>
            <person name="Levesque L."/>
            <person name="Li R."/>
            <person name="Lin C.F."/>
            <person name="Lin M.F."/>
            <person name="Lindblad-Toh K."/>
            <person name="Llopart A."/>
            <person name="Long M."/>
            <person name="Low L."/>
            <person name="Lozovsky E."/>
            <person name="Lu J."/>
            <person name="Luo M."/>
            <person name="Machado C.A."/>
            <person name="Makalowski W."/>
            <person name="Marzo M."/>
            <person name="Matsuda M."/>
            <person name="Matzkin L."/>
            <person name="McAllister B."/>
            <person name="McBride C.S."/>
            <person name="McKernan B."/>
            <person name="McKernan K."/>
            <person name="Mendez-Lago M."/>
            <person name="Minx P."/>
            <person name="Mollenhauer M.U."/>
            <person name="Montooth K."/>
            <person name="Mount S.M."/>
            <person name="Mu X."/>
            <person name="Myers E."/>
            <person name="Negre B."/>
            <person name="Newfeld S."/>
            <person name="Nielsen R."/>
            <person name="Noor M.A."/>
            <person name="O'Grady P."/>
            <person name="Pachter L."/>
            <person name="Papaceit M."/>
            <person name="Parisi M.J."/>
            <person name="Parisi M."/>
            <person name="Parts L."/>
            <person name="Pedersen J.S."/>
            <person name="Pesole G."/>
            <person name="Phillippy A.M."/>
            <person name="Ponting C.P."/>
            <person name="Pop M."/>
            <person name="Porcelli D."/>
            <person name="Powell J.R."/>
            <person name="Prohaska S."/>
            <person name="Pruitt K."/>
            <person name="Puig M."/>
            <person name="Quesneville H."/>
            <person name="Ram K.R."/>
            <person name="Rand D."/>
            <person name="Rasmussen M.D."/>
            <person name="Reed L.K."/>
            <person name="Reenan R."/>
            <person name="Reily A."/>
            <person name="Remington K.A."/>
            <person name="Rieger T.T."/>
            <person name="Ritchie M.G."/>
            <person name="Robin C."/>
            <person name="Rogers Y.H."/>
            <person name="Rohde C."/>
            <person name="Rozas J."/>
            <person name="Rubenfield M.J."/>
            <person name="Ruiz A."/>
            <person name="Russo S."/>
            <person name="Salzberg S.L."/>
            <person name="Sanchez-Gracia A."/>
            <person name="Saranga D.J."/>
            <person name="Sato H."/>
            <person name="Schaeffer S.W."/>
            <person name="Schatz M.C."/>
            <person name="Schlenke T."/>
            <person name="Schwartz R."/>
            <person name="Segarra C."/>
            <person name="Singh R.S."/>
            <person name="Sirot L."/>
            <person name="Sirota M."/>
            <person name="Sisneros N.B."/>
            <person name="Smith C.D."/>
            <person name="Smith T.F."/>
            <person name="Spieth J."/>
            <person name="Stage D.E."/>
            <person name="Stark A."/>
            <person name="Stephan W."/>
            <person name="Strausberg R.L."/>
            <person name="Strempel S."/>
            <person name="Sturgill D."/>
            <person name="Sutton G."/>
            <person name="Sutton G.G."/>
            <person name="Tao W."/>
            <person name="Teichmann S."/>
            <person name="Tobari Y.N."/>
            <person name="Tomimura Y."/>
            <person name="Tsolas J.M."/>
            <person name="Valente V.L."/>
            <person name="Venter E."/>
            <person name="Venter J.C."/>
            <person name="Vicario S."/>
            <person name="Vieira F.G."/>
            <person name="Vilella A.J."/>
            <person name="Villasante A."/>
            <person name="Walenz B."/>
            <person name="Wang J."/>
            <person name="Wasserman M."/>
            <person name="Watts T."/>
            <person name="Wilson D."/>
            <person name="Wilson R.K."/>
            <person name="Wing R.A."/>
            <person name="Wolfner M.F."/>
            <person name="Wong A."/>
            <person name="Wong G.K."/>
            <person name="Wu C.I."/>
            <person name="Wu G."/>
            <person name="Yamamoto D."/>
            <person name="Yang H.P."/>
            <person name="Yang S.P."/>
            <person name="Yorke J.A."/>
            <person name="Yoshida K."/>
            <person name="Zdobnov E."/>
            <person name="Zhang P."/>
            <person name="Zhang Y."/>
            <person name="Zimin A.V."/>
            <person name="Baldwin J."/>
            <person name="Abdouelleil A."/>
            <person name="Abdulkadir J."/>
            <person name="Abebe A."/>
            <person name="Abera B."/>
            <person name="Abreu J."/>
            <person name="Acer S.C."/>
            <person name="Aftuck L."/>
            <person name="Alexander A."/>
            <person name="An P."/>
            <person name="Anderson E."/>
            <person name="Anderson S."/>
            <person name="Arachi H."/>
            <person name="Azer M."/>
            <person name="Bachantsang P."/>
            <person name="Barry A."/>
            <person name="Bayul T."/>
            <person name="Berlin A."/>
            <person name="Bessette D."/>
            <person name="Bloom T."/>
            <person name="Blye J."/>
            <person name="Boguslavskiy L."/>
            <person name="Bonnet C."/>
            <person name="Boukhgalter B."/>
            <person name="Bourzgui I."/>
            <person name="Brown A."/>
            <person name="Cahill P."/>
            <person name="Channer S."/>
            <person name="Cheshatsang Y."/>
            <person name="Chuda L."/>
            <person name="Citroen M."/>
            <person name="Collymore A."/>
            <person name="Cooke P."/>
            <person name="Costello M."/>
            <person name="D'Aco K."/>
            <person name="Daza R."/>
            <person name="De Haan G."/>
            <person name="DeGray S."/>
            <person name="DeMaso C."/>
            <person name="Dhargay N."/>
            <person name="Dooley K."/>
            <person name="Dooley E."/>
            <person name="Doricent M."/>
            <person name="Dorje P."/>
            <person name="Dorjee K."/>
            <person name="Dupes A."/>
            <person name="Elong R."/>
            <person name="Falk J."/>
            <person name="Farina A."/>
            <person name="Faro S."/>
            <person name="Ferguson D."/>
            <person name="Fisher S."/>
            <person name="Foley C.D."/>
            <person name="Franke A."/>
            <person name="Friedrich D."/>
            <person name="Gadbois L."/>
            <person name="Gearin G."/>
            <person name="Gearin C.R."/>
            <person name="Giannoukos G."/>
            <person name="Goode T."/>
            <person name="Graham J."/>
            <person name="Grandbois E."/>
            <person name="Grewal S."/>
            <person name="Gyaltsen K."/>
            <person name="Hafez N."/>
            <person name="Hagos B."/>
            <person name="Hall J."/>
            <person name="Henson C."/>
            <person name="Hollinger A."/>
            <person name="Honan T."/>
            <person name="Huard M.D."/>
            <person name="Hughes L."/>
            <person name="Hurhula B."/>
            <person name="Husby M.E."/>
            <person name="Kamat A."/>
            <person name="Kanga B."/>
            <person name="Kashin S."/>
            <person name="Khazanovich D."/>
            <person name="Kisner P."/>
            <person name="Lance K."/>
            <person name="Lara M."/>
            <person name="Lee W."/>
            <person name="Lennon N."/>
            <person name="Letendre F."/>
            <person name="LeVine R."/>
            <person name="Lipovsky A."/>
            <person name="Liu X."/>
            <person name="Liu J."/>
            <person name="Liu S."/>
            <person name="Lokyitsang T."/>
            <person name="Lokyitsang Y."/>
            <person name="Lubonja R."/>
            <person name="Lui A."/>
            <person name="MacDonald P."/>
            <person name="Magnisalis V."/>
            <person name="Maru K."/>
            <person name="Matthews C."/>
            <person name="McCusker W."/>
            <person name="McDonough S."/>
            <person name="Mehta T."/>
            <person name="Meldrim J."/>
            <person name="Meneus L."/>
            <person name="Mihai O."/>
            <person name="Mihalev A."/>
            <person name="Mihova T."/>
            <person name="Mittelman R."/>
            <person name="Mlenga V."/>
            <person name="Montmayeur A."/>
            <person name="Mulrain L."/>
            <person name="Navidi A."/>
            <person name="Naylor J."/>
            <person name="Negash T."/>
            <person name="Nguyen T."/>
            <person name="Nguyen N."/>
            <person name="Nicol R."/>
            <person name="Norbu C."/>
            <person name="Norbu N."/>
            <person name="Novod N."/>
            <person name="O'Neill B."/>
            <person name="Osman S."/>
            <person name="Markiewicz E."/>
            <person name="Oyono O.L."/>
            <person name="Patti C."/>
            <person name="Phunkhang P."/>
            <person name="Pierre F."/>
            <person name="Priest M."/>
            <person name="Raghuraman S."/>
            <person name="Rege F."/>
            <person name="Reyes R."/>
            <person name="Rise C."/>
            <person name="Rogov P."/>
            <person name="Ross K."/>
            <person name="Ryan E."/>
            <person name="Settipalli S."/>
            <person name="Shea T."/>
            <person name="Sherpa N."/>
            <person name="Shi L."/>
            <person name="Shih D."/>
            <person name="Sparrow T."/>
            <person name="Spaulding J."/>
            <person name="Stalker J."/>
            <person name="Stange-Thomann N."/>
            <person name="Stavropoulos S."/>
            <person name="Stone C."/>
            <person name="Strader C."/>
            <person name="Tesfaye S."/>
            <person name="Thomson T."/>
            <person name="Thoulutsang Y."/>
            <person name="Thoulutsang D."/>
            <person name="Topham K."/>
            <person name="Topping I."/>
            <person name="Tsamla T."/>
            <person name="Vassiliev H."/>
            <person name="Vo A."/>
            <person name="Wangchuk T."/>
            <person name="Wangdi T."/>
            <person name="Weiand M."/>
            <person name="Wilkinson J."/>
            <person name="Wilson A."/>
            <person name="Yadav S."/>
            <person name="Young G."/>
            <person name="Yu Q."/>
            <person name="Zembek L."/>
            <person name="Zhong D."/>
            <person name="Zimmer A."/>
            <person name="Zwirko Z."/>
            <person name="Jaffe D.B."/>
            <person name="Alvarez P."/>
            <person name="Brockman W."/>
            <person name="Butler J."/>
            <person name="Chin C."/>
            <person name="Gnerre S."/>
            <person name="Grabherr M."/>
            <person name="Kleber M."/>
            <person name="Mauceli E."/>
            <person name="MacCallum I."/>
        </authorList>
    </citation>
    <scope>NUCLEOTIDE SEQUENCE [LARGE SCALE GENOMIC DNA]</scope>
    <source>
        <strain evidence="3">Tucson 14030-0811.24</strain>
    </source>
</reference>
<dbReference type="AlphaFoldDB" id="B4MS47"/>
<feature type="transmembrane region" description="Helical" evidence="1">
    <location>
        <begin position="13"/>
        <end position="34"/>
    </location>
</feature>
<gene>
    <name evidence="2" type="primary">Dwil\GK15632</name>
    <name evidence="2" type="ORF">Dwil_GK15632</name>
</gene>
<feature type="non-terminal residue" evidence="2">
    <location>
        <position position="409"/>
    </location>
</feature>
<dbReference type="eggNOG" id="ENOG502TEGP">
    <property type="taxonomic scope" value="Eukaryota"/>
</dbReference>
<dbReference type="KEGG" id="dwi:6640927"/>
<evidence type="ECO:0000313" key="2">
    <source>
        <dbReference type="EMBL" id="EDW74936.2"/>
    </source>
</evidence>
<protein>
    <submittedName>
        <fullName evidence="2">Uncharacterized protein</fullName>
    </submittedName>
</protein>
<keyword evidence="1" id="KW-1133">Transmembrane helix</keyword>
<accession>B4MS47</accession>
<evidence type="ECO:0000256" key="1">
    <source>
        <dbReference type="SAM" id="Phobius"/>
    </source>
</evidence>
<dbReference type="Proteomes" id="UP000007798">
    <property type="component" value="Unassembled WGS sequence"/>
</dbReference>
<dbReference type="OrthoDB" id="7883179at2759"/>
<organism evidence="2 3">
    <name type="scientific">Drosophila willistoni</name>
    <name type="common">Fruit fly</name>
    <dbReference type="NCBI Taxonomy" id="7260"/>
    <lineage>
        <taxon>Eukaryota</taxon>
        <taxon>Metazoa</taxon>
        <taxon>Ecdysozoa</taxon>
        <taxon>Arthropoda</taxon>
        <taxon>Hexapoda</taxon>
        <taxon>Insecta</taxon>
        <taxon>Pterygota</taxon>
        <taxon>Neoptera</taxon>
        <taxon>Endopterygota</taxon>
        <taxon>Diptera</taxon>
        <taxon>Brachycera</taxon>
        <taxon>Muscomorpha</taxon>
        <taxon>Ephydroidea</taxon>
        <taxon>Drosophilidae</taxon>
        <taxon>Drosophila</taxon>
        <taxon>Sophophora</taxon>
    </lineage>
</organism>
<proteinExistence type="predicted"/>
<feature type="transmembrane region" description="Helical" evidence="1">
    <location>
        <begin position="247"/>
        <end position="267"/>
    </location>
</feature>